<keyword evidence="2 3" id="KW-0472">Membrane</keyword>
<sequence>MTIKDITYGGLSITLMAICSWISIPFAVPFTMQTFAIFFICFLFGAKRGSIYVFCYILCGLLGMPVFSGFQGGVHVIFGLTGGYIVGFLLSALLLWATQKIWSLCKKIVLLLALIGLVICYGFGTAWFLIISQQQGSILTIGSVLMTCVVPFILPDCIKIFLAYTLARRLKPYI</sequence>
<reference evidence="4" key="2">
    <citation type="submission" date="2023-01" db="EMBL/GenBank/DDBJ databases">
        <title>Human gut microbiome strain richness.</title>
        <authorList>
            <person name="Chen-Liaw A."/>
        </authorList>
    </citation>
    <scope>NUCLEOTIDE SEQUENCE</scope>
    <source>
        <strain evidence="4">D8_m1001271B151109d0_201107</strain>
    </source>
</reference>
<feature type="transmembrane region" description="Helical" evidence="3">
    <location>
        <begin position="108"/>
        <end position="131"/>
    </location>
</feature>
<keyword evidence="3" id="KW-1133">Transmembrane helix</keyword>
<keyword evidence="2" id="KW-0813">Transport</keyword>
<name>A0A3E3DY77_9FIRM</name>
<evidence type="ECO:0000256" key="2">
    <source>
        <dbReference type="PIRNR" id="PIRNR016661"/>
    </source>
</evidence>
<dbReference type="PANTHER" id="PTHR34295">
    <property type="entry name" value="BIOTIN TRANSPORTER BIOY"/>
    <property type="match status" value="1"/>
</dbReference>
<reference evidence="5 6" key="1">
    <citation type="submission" date="2018-08" db="EMBL/GenBank/DDBJ databases">
        <title>A genome reference for cultivated species of the human gut microbiota.</title>
        <authorList>
            <person name="Zou Y."/>
            <person name="Xue W."/>
            <person name="Luo G."/>
        </authorList>
    </citation>
    <scope>NUCLEOTIDE SEQUENCE [LARGE SCALE GENOMIC DNA]</scope>
    <source>
        <strain evidence="5 6">TF08-11</strain>
    </source>
</reference>
<dbReference type="STRING" id="1123313.GCA_000420345_01274"/>
<proteinExistence type="inferred from homology"/>
<feature type="transmembrane region" description="Helical" evidence="3">
    <location>
        <begin position="76"/>
        <end position="96"/>
    </location>
</feature>
<evidence type="ECO:0000256" key="1">
    <source>
        <dbReference type="ARBA" id="ARBA00010692"/>
    </source>
</evidence>
<dbReference type="Gene3D" id="1.10.1760.20">
    <property type="match status" value="1"/>
</dbReference>
<keyword evidence="3" id="KW-0812">Transmembrane</keyword>
<comment type="similarity">
    <text evidence="1 2">Belongs to the BioY family.</text>
</comment>
<evidence type="ECO:0000313" key="5">
    <source>
        <dbReference type="EMBL" id="RGD74036.1"/>
    </source>
</evidence>
<comment type="caution">
    <text evidence="5">The sequence shown here is derived from an EMBL/GenBank/DDBJ whole genome shotgun (WGS) entry which is preliminary data.</text>
</comment>
<dbReference type="AlphaFoldDB" id="A0A3E3DY77"/>
<accession>A0A3E3DY77</accession>
<evidence type="ECO:0000256" key="3">
    <source>
        <dbReference type="SAM" id="Phobius"/>
    </source>
</evidence>
<dbReference type="InterPro" id="IPR003784">
    <property type="entry name" value="BioY"/>
</dbReference>
<dbReference type="Proteomes" id="UP001212981">
    <property type="component" value="Unassembled WGS sequence"/>
</dbReference>
<comment type="subcellular location">
    <subcellularLocation>
        <location evidence="2">Cell membrane</location>
        <topology evidence="2">Multi-pass membrane protein</topology>
    </subcellularLocation>
</comment>
<dbReference type="PIRSF" id="PIRSF016661">
    <property type="entry name" value="BioY"/>
    <property type="match status" value="1"/>
</dbReference>
<dbReference type="Pfam" id="PF02632">
    <property type="entry name" value="BioY"/>
    <property type="match status" value="1"/>
</dbReference>
<evidence type="ECO:0000313" key="4">
    <source>
        <dbReference type="EMBL" id="MDB7982683.1"/>
    </source>
</evidence>
<gene>
    <name evidence="5" type="ORF">DXC78_10320</name>
    <name evidence="4" type="ORF">PND82_07635</name>
</gene>
<dbReference type="RefSeq" id="WP_117446955.1">
    <property type="nucleotide sequence ID" value="NZ_CALCIP010000046.1"/>
</dbReference>
<feature type="transmembrane region" description="Helical" evidence="3">
    <location>
        <begin position="137"/>
        <end position="162"/>
    </location>
</feature>
<dbReference type="Proteomes" id="UP000260721">
    <property type="component" value="Unassembled WGS sequence"/>
</dbReference>
<dbReference type="EMBL" id="JAQLXO010000012">
    <property type="protein sequence ID" value="MDB7982683.1"/>
    <property type="molecule type" value="Genomic_DNA"/>
</dbReference>
<dbReference type="PANTHER" id="PTHR34295:SF1">
    <property type="entry name" value="BIOTIN TRANSPORTER BIOY"/>
    <property type="match status" value="1"/>
</dbReference>
<evidence type="ECO:0000313" key="6">
    <source>
        <dbReference type="Proteomes" id="UP000260721"/>
    </source>
</evidence>
<feature type="transmembrane region" description="Helical" evidence="3">
    <location>
        <begin position="51"/>
        <end position="70"/>
    </location>
</feature>
<feature type="transmembrane region" description="Helical" evidence="3">
    <location>
        <begin position="20"/>
        <end position="44"/>
    </location>
</feature>
<dbReference type="GO" id="GO:0005886">
    <property type="term" value="C:plasma membrane"/>
    <property type="evidence" value="ECO:0007669"/>
    <property type="project" value="UniProtKB-SubCell"/>
</dbReference>
<dbReference type="EMBL" id="QUSK01000025">
    <property type="protein sequence ID" value="RGD74036.1"/>
    <property type="molecule type" value="Genomic_DNA"/>
</dbReference>
<organism evidence="5 6">
    <name type="scientific">Faecalicoccus pleomorphus</name>
    <dbReference type="NCBI Taxonomy" id="1323"/>
    <lineage>
        <taxon>Bacteria</taxon>
        <taxon>Bacillati</taxon>
        <taxon>Bacillota</taxon>
        <taxon>Erysipelotrichia</taxon>
        <taxon>Erysipelotrichales</taxon>
        <taxon>Erysipelotrichaceae</taxon>
        <taxon>Faecalicoccus</taxon>
    </lineage>
</organism>
<keyword evidence="2" id="KW-1003">Cell membrane</keyword>
<dbReference type="GO" id="GO:0015225">
    <property type="term" value="F:biotin transmembrane transporter activity"/>
    <property type="evidence" value="ECO:0007669"/>
    <property type="project" value="UniProtKB-UniRule"/>
</dbReference>
<protein>
    <recommendedName>
        <fullName evidence="2">Biotin transporter</fullName>
    </recommendedName>
</protein>